<reference evidence="3 4" key="1">
    <citation type="journal article" date="2015" name="Genome Biol. Evol.">
        <title>Phylogenomic analyses indicate that early fungi evolved digesting cell walls of algal ancestors of land plants.</title>
        <authorList>
            <person name="Chang Y."/>
            <person name="Wang S."/>
            <person name="Sekimoto S."/>
            <person name="Aerts A.L."/>
            <person name="Choi C."/>
            <person name="Clum A."/>
            <person name="LaButti K.M."/>
            <person name="Lindquist E.A."/>
            <person name="Yee Ngan C."/>
            <person name="Ohm R.A."/>
            <person name="Salamov A.A."/>
            <person name="Grigoriev I.V."/>
            <person name="Spatafora J.W."/>
            <person name="Berbee M.L."/>
        </authorList>
    </citation>
    <scope>NUCLEOTIDE SEQUENCE [LARGE SCALE GENOMIC DNA]</scope>
    <source>
        <strain evidence="3 4">JEL478</strain>
    </source>
</reference>
<gene>
    <name evidence="3" type="ORF">M427DRAFT_265252</name>
</gene>
<feature type="coiled-coil region" evidence="1">
    <location>
        <begin position="379"/>
        <end position="424"/>
    </location>
</feature>
<sequence length="506" mass="56881">MGRPSFAPTSHTGSSLPPGLHRSMQGFRRLVEHLSRSSSTGPLSTLEVGAGEGLDGRMVRVLADYVGGNARTVFFVDVQNGPELNSSDATVALALCEALGKIRNREDHNPLDPRLGTLIAEGEKLRKEGEEVSVKLVAANSAYASANEALMLARNELEKAQSDARRSSEEAKRKAALGEWQAKDDALKAQAAALALQREAITIRIRNIHSKEETRREKIRTIDAEWRLTLACWEAREWALNASYAESRYNVVQEAWVGLRNIYHGTVSKLGASNHELVEEHELRLADAEKHSMYAFKLSNQISELEAQSQQLTNRLNVAAEEQSRLKDKTRELEMERALHAREQAAAGRERDAATGERDAIGRERDALARERDLAVQQKNLVDKELASAQKEVEKVEKRLQEAQRTLEDEKACLEDRIAALTKQKLKEAEDVKKDAAKLRGENELKDKHVETAVQLAKEEVEKAMERRKKDRLAAKKEQERLEARVRELEVRYLVIIRYVATILIT</sequence>
<evidence type="ECO:0000256" key="1">
    <source>
        <dbReference type="SAM" id="Coils"/>
    </source>
</evidence>
<proteinExistence type="predicted"/>
<feature type="coiled-coil region" evidence="1">
    <location>
        <begin position="295"/>
        <end position="339"/>
    </location>
</feature>
<feature type="coiled-coil region" evidence="1">
    <location>
        <begin position="143"/>
        <end position="174"/>
    </location>
</feature>
<organism evidence="3 4">
    <name type="scientific">Gonapodya prolifera (strain JEL478)</name>
    <name type="common">Monoblepharis prolifera</name>
    <dbReference type="NCBI Taxonomy" id="1344416"/>
    <lineage>
        <taxon>Eukaryota</taxon>
        <taxon>Fungi</taxon>
        <taxon>Fungi incertae sedis</taxon>
        <taxon>Chytridiomycota</taxon>
        <taxon>Chytridiomycota incertae sedis</taxon>
        <taxon>Monoblepharidomycetes</taxon>
        <taxon>Monoblepharidales</taxon>
        <taxon>Gonapodyaceae</taxon>
        <taxon>Gonapodya</taxon>
    </lineage>
</organism>
<dbReference type="STRING" id="1344416.A0A139ALC1"/>
<evidence type="ECO:0000313" key="3">
    <source>
        <dbReference type="EMBL" id="KXS17215.1"/>
    </source>
</evidence>
<dbReference type="EMBL" id="KQ965748">
    <property type="protein sequence ID" value="KXS17215.1"/>
    <property type="molecule type" value="Genomic_DNA"/>
</dbReference>
<name>A0A139ALC1_GONPJ</name>
<evidence type="ECO:0000313" key="4">
    <source>
        <dbReference type="Proteomes" id="UP000070544"/>
    </source>
</evidence>
<feature type="region of interest" description="Disordered" evidence="2">
    <location>
        <begin position="1"/>
        <end position="22"/>
    </location>
</feature>
<evidence type="ECO:0000256" key="2">
    <source>
        <dbReference type="SAM" id="MobiDB-lite"/>
    </source>
</evidence>
<keyword evidence="4" id="KW-1185">Reference proteome</keyword>
<accession>A0A139ALC1</accession>
<dbReference type="OrthoDB" id="5146965at2759"/>
<dbReference type="Proteomes" id="UP000070544">
    <property type="component" value="Unassembled WGS sequence"/>
</dbReference>
<dbReference type="AlphaFoldDB" id="A0A139ALC1"/>
<keyword evidence="1" id="KW-0175">Coiled coil</keyword>
<feature type="coiled-coil region" evidence="1">
    <location>
        <begin position="456"/>
        <end position="492"/>
    </location>
</feature>
<protein>
    <submittedName>
        <fullName evidence="3">Uncharacterized protein</fullName>
    </submittedName>
</protein>